<gene>
    <name evidence="2" type="ORF">PS880_00350</name>
</gene>
<proteinExistence type="predicted"/>
<evidence type="ECO:0000313" key="2">
    <source>
        <dbReference type="EMBL" id="VVO51903.1"/>
    </source>
</evidence>
<feature type="compositionally biased region" description="Low complexity" evidence="1">
    <location>
        <begin position="167"/>
        <end position="183"/>
    </location>
</feature>
<evidence type="ECO:0000256" key="1">
    <source>
        <dbReference type="SAM" id="MobiDB-lite"/>
    </source>
</evidence>
<dbReference type="EMBL" id="CABVIH010000001">
    <property type="protein sequence ID" value="VVO51903.1"/>
    <property type="molecule type" value="Genomic_DNA"/>
</dbReference>
<feature type="compositionally biased region" description="Pro residues" evidence="1">
    <location>
        <begin position="156"/>
        <end position="166"/>
    </location>
</feature>
<reference evidence="2 3" key="1">
    <citation type="submission" date="2019-09" db="EMBL/GenBank/DDBJ databases">
        <authorList>
            <person name="Chandra G."/>
            <person name="Truman W A."/>
        </authorList>
    </citation>
    <scope>NUCLEOTIDE SEQUENCE [LARGE SCALE GENOMIC DNA]</scope>
    <source>
        <strain evidence="2">PS880</strain>
    </source>
</reference>
<dbReference type="AlphaFoldDB" id="A0A5E7GT70"/>
<evidence type="ECO:0000313" key="3">
    <source>
        <dbReference type="Proteomes" id="UP000375525"/>
    </source>
</evidence>
<dbReference type="Proteomes" id="UP000375525">
    <property type="component" value="Unassembled WGS sequence"/>
</dbReference>
<name>A0A5E7GT70_PSEFL</name>
<feature type="compositionally biased region" description="Gly residues" evidence="1">
    <location>
        <begin position="142"/>
        <end position="151"/>
    </location>
</feature>
<accession>A0A5E7GT70</accession>
<sequence length="207" mass="19744">MRTAVPASPVPISVGVVSSVKAPSAKLPVTLPASSLNPLICGMAGGVVSGASTLVGGLTLPAGSIAITLTVSPLASGGSRGILKLPSELTMAVTSLLPSPFKSTPTVLPGSAVPLITLPSALNPAVGWPGGVVSRVVPTSAGGGGAAGGAAGAASSPPPPPPPPELSPAMMAAAPAPHNANPAQPSPSNPEPLVRDSKGETSVCGVY</sequence>
<protein>
    <submittedName>
        <fullName evidence="2">Uncharacterized protein</fullName>
    </submittedName>
</protein>
<feature type="region of interest" description="Disordered" evidence="1">
    <location>
        <begin position="142"/>
        <end position="207"/>
    </location>
</feature>
<organism evidence="2 3">
    <name type="scientific">Pseudomonas fluorescens</name>
    <dbReference type="NCBI Taxonomy" id="294"/>
    <lineage>
        <taxon>Bacteria</taxon>
        <taxon>Pseudomonadati</taxon>
        <taxon>Pseudomonadota</taxon>
        <taxon>Gammaproteobacteria</taxon>
        <taxon>Pseudomonadales</taxon>
        <taxon>Pseudomonadaceae</taxon>
        <taxon>Pseudomonas</taxon>
    </lineage>
</organism>